<proteinExistence type="predicted"/>
<dbReference type="AlphaFoldDB" id="A0A7S0GHE2"/>
<accession>A0A7S0GHE2</accession>
<evidence type="ECO:0000313" key="2">
    <source>
        <dbReference type="EMBL" id="CAD8420472.1"/>
    </source>
</evidence>
<dbReference type="Gene3D" id="2.30.30.140">
    <property type="match status" value="1"/>
</dbReference>
<sequence length="155" mass="17914">MKAKRHVVFTGVRDFPAILKLNDERLEKMKRIQAPQNGCPKQQQQMNQNKSVGTRVYARYSNGAFYWGKVEMESINKKTLEYVYMVIFEDGDVLGNINNEQVLTEDDFRARFNKPPPSPKVDKNRTPSRGSTGDRSSVRTDSGSRQRSGRRTKRR</sequence>
<evidence type="ECO:0000256" key="1">
    <source>
        <dbReference type="SAM" id="MobiDB-lite"/>
    </source>
</evidence>
<protein>
    <recommendedName>
        <fullName evidence="3">Tudor domain-containing protein</fullName>
    </recommendedName>
</protein>
<dbReference type="EMBL" id="HBEL01035450">
    <property type="protein sequence ID" value="CAD8420472.1"/>
    <property type="molecule type" value="Transcribed_RNA"/>
</dbReference>
<evidence type="ECO:0008006" key="3">
    <source>
        <dbReference type="Google" id="ProtNLM"/>
    </source>
</evidence>
<feature type="region of interest" description="Disordered" evidence="1">
    <location>
        <begin position="106"/>
        <end position="155"/>
    </location>
</feature>
<dbReference type="SUPFAM" id="SSF63748">
    <property type="entry name" value="Tudor/PWWP/MBT"/>
    <property type="match status" value="1"/>
</dbReference>
<name>A0A7S0GHE2_9STRA</name>
<gene>
    <name evidence="2" type="ORF">PINE0816_LOCUS16623</name>
</gene>
<organism evidence="2">
    <name type="scientific">Proboscia inermis</name>
    <dbReference type="NCBI Taxonomy" id="420281"/>
    <lineage>
        <taxon>Eukaryota</taxon>
        <taxon>Sar</taxon>
        <taxon>Stramenopiles</taxon>
        <taxon>Ochrophyta</taxon>
        <taxon>Bacillariophyta</taxon>
        <taxon>Coscinodiscophyceae</taxon>
        <taxon>Rhizosoleniophycidae</taxon>
        <taxon>Rhizosoleniales</taxon>
        <taxon>Rhizosoleniaceae</taxon>
        <taxon>Proboscia</taxon>
    </lineage>
</organism>
<reference evidence="2" key="1">
    <citation type="submission" date="2021-01" db="EMBL/GenBank/DDBJ databases">
        <authorList>
            <person name="Corre E."/>
            <person name="Pelletier E."/>
            <person name="Niang G."/>
            <person name="Scheremetjew M."/>
            <person name="Finn R."/>
            <person name="Kale V."/>
            <person name="Holt S."/>
            <person name="Cochrane G."/>
            <person name="Meng A."/>
            <person name="Brown T."/>
            <person name="Cohen L."/>
        </authorList>
    </citation>
    <scope>NUCLEOTIDE SEQUENCE</scope>
    <source>
        <strain evidence="2">CCAP1064/1</strain>
    </source>
</reference>